<gene>
    <name evidence="3" type="ORF">ASJ81_01360</name>
</gene>
<dbReference type="InterPro" id="IPR051200">
    <property type="entry name" value="Host-pathogen_enzymatic-act"/>
</dbReference>
<dbReference type="InterPro" id="IPR022409">
    <property type="entry name" value="PKD/Chitinase_dom"/>
</dbReference>
<dbReference type="InterPro" id="IPR035986">
    <property type="entry name" value="PKD_dom_sf"/>
</dbReference>
<feature type="region of interest" description="Disordered" evidence="1">
    <location>
        <begin position="1"/>
        <end position="33"/>
    </location>
</feature>
<evidence type="ECO:0000259" key="2">
    <source>
        <dbReference type="PROSITE" id="PS50093"/>
    </source>
</evidence>
<feature type="region of interest" description="Disordered" evidence="1">
    <location>
        <begin position="81"/>
        <end position="100"/>
    </location>
</feature>
<evidence type="ECO:0000256" key="1">
    <source>
        <dbReference type="SAM" id="MobiDB-lite"/>
    </source>
</evidence>
<dbReference type="PANTHER" id="PTHR47197">
    <property type="entry name" value="PROTEIN NIRF"/>
    <property type="match status" value="1"/>
</dbReference>
<dbReference type="Pfam" id="PF18911">
    <property type="entry name" value="PKD_4"/>
    <property type="match status" value="6"/>
</dbReference>
<dbReference type="EMBL" id="LMVP01000223">
    <property type="protein sequence ID" value="PAV12556.1"/>
    <property type="molecule type" value="Genomic_DNA"/>
</dbReference>
<dbReference type="CDD" id="cd00146">
    <property type="entry name" value="PKD"/>
    <property type="match status" value="6"/>
</dbReference>
<dbReference type="PROSITE" id="PS50093">
    <property type="entry name" value="PKD"/>
    <property type="match status" value="6"/>
</dbReference>
<feature type="domain" description="PKD" evidence="2">
    <location>
        <begin position="481"/>
        <end position="525"/>
    </location>
</feature>
<organism evidence="3 4">
    <name type="scientific">Methanosarcina spelaei</name>
    <dbReference type="NCBI Taxonomy" id="1036679"/>
    <lineage>
        <taxon>Archaea</taxon>
        <taxon>Methanobacteriati</taxon>
        <taxon>Methanobacteriota</taxon>
        <taxon>Stenosarchaea group</taxon>
        <taxon>Methanomicrobia</taxon>
        <taxon>Methanosarcinales</taxon>
        <taxon>Methanosarcinaceae</taxon>
        <taxon>Methanosarcina</taxon>
    </lineage>
</organism>
<dbReference type="InterPro" id="IPR000601">
    <property type="entry name" value="PKD_dom"/>
</dbReference>
<accession>A0A2A2HTF3</accession>
<evidence type="ECO:0000313" key="4">
    <source>
        <dbReference type="Proteomes" id="UP000218164"/>
    </source>
</evidence>
<proteinExistence type="predicted"/>
<feature type="domain" description="PKD" evidence="2">
    <location>
        <begin position="137"/>
        <end position="183"/>
    </location>
</feature>
<feature type="domain" description="PKD" evidence="2">
    <location>
        <begin position="221"/>
        <end position="274"/>
    </location>
</feature>
<sequence>MIGLSDPNLTAKSEKLNRTVNSAKGDNDSTSTYESTLAENFSNNVSSFLNNISSAENLTNNSSTAVNRTITLIEASENNMSSSMDLSSSMGSSSGSTTTIEKDEEITPVANFRSNVTEGYTPLTVQFTDLSENVTEWNWEFGDGDTSSEQDPVHTYSATGTYEVSLIANNENGTDSKLATITIHEQPDGAIPIANFTSNVTDGFAPLTVKFTDLSQNATEWDWNFGDGDTSTQQNQMHTFSVAGNYNVNLTVSNENSTSSKLATINVHEQIAVIPVANFTSNVTDGFAPLTVQFTDSSKNATEINWNFGDGDTSTDHDPVHIYSASGNYSVNLTVRNENGTSSKLATITVQKQFAGTFPVANFSSNATEGYAPLTVQFTDLSENATEWKWDFGNGETSTDQNPVHTFSEAGSYKVNLTVNNENGTGSKLTSSKLTSSKLNTITILQPIFPVANFTSNLTEGYTPLTVQFTDLSENATMINWNFGDGDTSTEKNPMHLYSAAGNYNVNLTVNNENGTSSKLATITILQPILPVANFTSNLTDGYVPLTVQFTDLSENVTEWEWDFGDGSTSREQEPVHTFSEAGNYSVNLTADNDNGTSAKTSKIIVNEIPR</sequence>
<dbReference type="InterPro" id="IPR013783">
    <property type="entry name" value="Ig-like_fold"/>
</dbReference>
<feature type="domain" description="PKD" evidence="2">
    <location>
        <begin position="382"/>
        <end position="432"/>
    </location>
</feature>
<name>A0A2A2HTF3_9EURY</name>
<evidence type="ECO:0000313" key="3">
    <source>
        <dbReference type="EMBL" id="PAV12556.1"/>
    </source>
</evidence>
<keyword evidence="4" id="KW-1185">Reference proteome</keyword>
<dbReference type="AlphaFoldDB" id="A0A2A2HTF3"/>
<protein>
    <recommendedName>
        <fullName evidence="2">PKD domain-containing protein</fullName>
    </recommendedName>
</protein>
<feature type="domain" description="PKD" evidence="2">
    <location>
        <begin position="296"/>
        <end position="357"/>
    </location>
</feature>
<dbReference type="Gene3D" id="2.60.40.10">
    <property type="entry name" value="Immunoglobulins"/>
    <property type="match status" value="6"/>
</dbReference>
<feature type="compositionally biased region" description="Low complexity" evidence="1">
    <location>
        <begin position="81"/>
        <end position="96"/>
    </location>
</feature>
<comment type="caution">
    <text evidence="3">The sequence shown here is derived from an EMBL/GenBank/DDBJ whole genome shotgun (WGS) entry which is preliminary data.</text>
</comment>
<dbReference type="FunFam" id="2.60.40.10:FF:000270">
    <property type="entry name" value="Cell surface protein"/>
    <property type="match status" value="6"/>
</dbReference>
<feature type="domain" description="PKD" evidence="2">
    <location>
        <begin position="560"/>
        <end position="606"/>
    </location>
</feature>
<feature type="compositionally biased region" description="Polar residues" evidence="1">
    <location>
        <begin position="18"/>
        <end position="33"/>
    </location>
</feature>
<reference evidence="3 4" key="1">
    <citation type="journal article" date="2017" name="BMC Genomics">
        <title>Genomic analysis of methanogenic archaea reveals a shift towards energy conservation.</title>
        <authorList>
            <person name="Gilmore S.P."/>
            <person name="Henske J.K."/>
            <person name="Sexton J.A."/>
            <person name="Solomon K.V."/>
            <person name="Seppala S."/>
            <person name="Yoo J.I."/>
            <person name="Huyett L.M."/>
            <person name="Pressman A."/>
            <person name="Cogan J.Z."/>
            <person name="Kivenson V."/>
            <person name="Peng X."/>
            <person name="Tan Y."/>
            <person name="Valentine D.L."/>
            <person name="O'Malley M.A."/>
        </authorList>
    </citation>
    <scope>NUCLEOTIDE SEQUENCE [LARGE SCALE GENOMIC DNA]</scope>
    <source>
        <strain evidence="3 4">MC-15</strain>
    </source>
</reference>
<dbReference type="Proteomes" id="UP000218164">
    <property type="component" value="Unassembled WGS sequence"/>
</dbReference>
<dbReference type="SUPFAM" id="SSF49299">
    <property type="entry name" value="PKD domain"/>
    <property type="match status" value="6"/>
</dbReference>
<dbReference type="PANTHER" id="PTHR47197:SF3">
    <property type="entry name" value="DIHYDRO-HEME D1 DEHYDROGENASE"/>
    <property type="match status" value="1"/>
</dbReference>
<dbReference type="SMART" id="SM00089">
    <property type="entry name" value="PKD"/>
    <property type="match status" value="6"/>
</dbReference>